<evidence type="ECO:0000313" key="3">
    <source>
        <dbReference type="WBParaSite" id="SBAD_0001207301-mRNA-1"/>
    </source>
</evidence>
<evidence type="ECO:0000313" key="1">
    <source>
        <dbReference type="EMBL" id="VDP42121.1"/>
    </source>
</evidence>
<reference evidence="1 2" key="2">
    <citation type="submission" date="2018-11" db="EMBL/GenBank/DDBJ databases">
        <authorList>
            <consortium name="Pathogen Informatics"/>
        </authorList>
    </citation>
    <scope>NUCLEOTIDE SEQUENCE [LARGE SCALE GENOMIC DNA]</scope>
</reference>
<proteinExistence type="predicted"/>
<dbReference type="AlphaFoldDB" id="A0A183J735"/>
<dbReference type="WBParaSite" id="SBAD_0001207301-mRNA-1">
    <property type="protein sequence ID" value="SBAD_0001207301-mRNA-1"/>
    <property type="gene ID" value="SBAD_0001207301"/>
</dbReference>
<sequence>MLAACTRFSKCYSDPGVFGDEVSNRAKLFEPTTLRGGGLAAGVDEVLLRARFDLLALLFITAVVNRGLLGSLLDTSRLSEIKTTNDVERNSIPHDT</sequence>
<organism evidence="3">
    <name type="scientific">Soboliphyme baturini</name>
    <dbReference type="NCBI Taxonomy" id="241478"/>
    <lineage>
        <taxon>Eukaryota</taxon>
        <taxon>Metazoa</taxon>
        <taxon>Ecdysozoa</taxon>
        <taxon>Nematoda</taxon>
        <taxon>Enoplea</taxon>
        <taxon>Dorylaimia</taxon>
        <taxon>Dioctophymatida</taxon>
        <taxon>Dioctophymatoidea</taxon>
        <taxon>Soboliphymatidae</taxon>
        <taxon>Soboliphyme</taxon>
    </lineage>
</organism>
<dbReference type="Proteomes" id="UP000270296">
    <property type="component" value="Unassembled WGS sequence"/>
</dbReference>
<protein>
    <submittedName>
        <fullName evidence="1 3">Uncharacterized protein</fullName>
    </submittedName>
</protein>
<keyword evidence="2" id="KW-1185">Reference proteome</keyword>
<name>A0A183J735_9BILA</name>
<evidence type="ECO:0000313" key="2">
    <source>
        <dbReference type="Proteomes" id="UP000270296"/>
    </source>
</evidence>
<gene>
    <name evidence="1" type="ORF">SBAD_LOCUS11683</name>
</gene>
<reference evidence="3" key="1">
    <citation type="submission" date="2016-06" db="UniProtKB">
        <authorList>
            <consortium name="WormBaseParasite"/>
        </authorList>
    </citation>
    <scope>IDENTIFICATION</scope>
</reference>
<dbReference type="EMBL" id="UZAM01016177">
    <property type="protein sequence ID" value="VDP42121.1"/>
    <property type="molecule type" value="Genomic_DNA"/>
</dbReference>
<accession>A0A183J735</accession>